<feature type="compositionally biased region" description="Low complexity" evidence="2">
    <location>
        <begin position="150"/>
        <end position="168"/>
    </location>
</feature>
<feature type="compositionally biased region" description="Polar residues" evidence="2">
    <location>
        <begin position="21"/>
        <end position="54"/>
    </location>
</feature>
<evidence type="ECO:0000313" key="3">
    <source>
        <dbReference type="EMBL" id="KAK4444944.1"/>
    </source>
</evidence>
<comment type="caution">
    <text evidence="3">The sequence shown here is derived from an EMBL/GenBank/DDBJ whole genome shotgun (WGS) entry which is preliminary data.</text>
</comment>
<protein>
    <recommendedName>
        <fullName evidence="5">BZIP domain-containing protein</fullName>
    </recommendedName>
</protein>
<dbReference type="Proteomes" id="UP001321760">
    <property type="component" value="Unassembled WGS sequence"/>
</dbReference>
<evidence type="ECO:0000256" key="1">
    <source>
        <dbReference type="SAM" id="Coils"/>
    </source>
</evidence>
<feature type="region of interest" description="Disordered" evidence="2">
    <location>
        <begin position="436"/>
        <end position="456"/>
    </location>
</feature>
<feature type="region of interest" description="Disordered" evidence="2">
    <location>
        <begin position="1"/>
        <end position="54"/>
    </location>
</feature>
<dbReference type="AlphaFoldDB" id="A0AAV9G9Y3"/>
<evidence type="ECO:0008006" key="5">
    <source>
        <dbReference type="Google" id="ProtNLM"/>
    </source>
</evidence>
<organism evidence="3 4">
    <name type="scientific">Podospora aff. communis PSN243</name>
    <dbReference type="NCBI Taxonomy" id="3040156"/>
    <lineage>
        <taxon>Eukaryota</taxon>
        <taxon>Fungi</taxon>
        <taxon>Dikarya</taxon>
        <taxon>Ascomycota</taxon>
        <taxon>Pezizomycotina</taxon>
        <taxon>Sordariomycetes</taxon>
        <taxon>Sordariomycetidae</taxon>
        <taxon>Sordariales</taxon>
        <taxon>Podosporaceae</taxon>
        <taxon>Podospora</taxon>
    </lineage>
</organism>
<name>A0AAV9G9Y3_9PEZI</name>
<evidence type="ECO:0000256" key="2">
    <source>
        <dbReference type="SAM" id="MobiDB-lite"/>
    </source>
</evidence>
<accession>A0AAV9G9Y3</accession>
<reference evidence="3" key="2">
    <citation type="submission" date="2023-05" db="EMBL/GenBank/DDBJ databases">
        <authorList>
            <consortium name="Lawrence Berkeley National Laboratory"/>
            <person name="Steindorff A."/>
            <person name="Hensen N."/>
            <person name="Bonometti L."/>
            <person name="Westerberg I."/>
            <person name="Brannstrom I.O."/>
            <person name="Guillou S."/>
            <person name="Cros-Aarteil S."/>
            <person name="Calhoun S."/>
            <person name="Haridas S."/>
            <person name="Kuo A."/>
            <person name="Mondo S."/>
            <person name="Pangilinan J."/>
            <person name="Riley R."/>
            <person name="Labutti K."/>
            <person name="Andreopoulos B."/>
            <person name="Lipzen A."/>
            <person name="Chen C."/>
            <person name="Yanf M."/>
            <person name="Daum C."/>
            <person name="Ng V."/>
            <person name="Clum A."/>
            <person name="Ohm R."/>
            <person name="Martin F."/>
            <person name="Silar P."/>
            <person name="Natvig D."/>
            <person name="Lalanne C."/>
            <person name="Gautier V."/>
            <person name="Ament-Velasquez S.L."/>
            <person name="Kruys A."/>
            <person name="Hutchinson M.I."/>
            <person name="Powell A.J."/>
            <person name="Barry K."/>
            <person name="Miller A.N."/>
            <person name="Grigoriev I.V."/>
            <person name="Debuchy R."/>
            <person name="Gladieux P."/>
            <person name="Thoren M.H."/>
            <person name="Johannesson H."/>
        </authorList>
    </citation>
    <scope>NUCLEOTIDE SEQUENCE</scope>
    <source>
        <strain evidence="3">PSN243</strain>
    </source>
</reference>
<feature type="compositionally biased region" description="Polar residues" evidence="2">
    <location>
        <begin position="119"/>
        <end position="139"/>
    </location>
</feature>
<keyword evidence="1" id="KW-0175">Coiled coil</keyword>
<feature type="coiled-coil region" evidence="1">
    <location>
        <begin position="351"/>
        <end position="392"/>
    </location>
</feature>
<keyword evidence="4" id="KW-1185">Reference proteome</keyword>
<reference evidence="3" key="1">
    <citation type="journal article" date="2023" name="Mol. Phylogenet. Evol.">
        <title>Genome-scale phylogeny and comparative genomics of the fungal order Sordariales.</title>
        <authorList>
            <person name="Hensen N."/>
            <person name="Bonometti L."/>
            <person name="Westerberg I."/>
            <person name="Brannstrom I.O."/>
            <person name="Guillou S."/>
            <person name="Cros-Aarteil S."/>
            <person name="Calhoun S."/>
            <person name="Haridas S."/>
            <person name="Kuo A."/>
            <person name="Mondo S."/>
            <person name="Pangilinan J."/>
            <person name="Riley R."/>
            <person name="LaButti K."/>
            <person name="Andreopoulos B."/>
            <person name="Lipzen A."/>
            <person name="Chen C."/>
            <person name="Yan M."/>
            <person name="Daum C."/>
            <person name="Ng V."/>
            <person name="Clum A."/>
            <person name="Steindorff A."/>
            <person name="Ohm R.A."/>
            <person name="Martin F."/>
            <person name="Silar P."/>
            <person name="Natvig D.O."/>
            <person name="Lalanne C."/>
            <person name="Gautier V."/>
            <person name="Ament-Velasquez S.L."/>
            <person name="Kruys A."/>
            <person name="Hutchinson M.I."/>
            <person name="Powell A.J."/>
            <person name="Barry K."/>
            <person name="Miller A.N."/>
            <person name="Grigoriev I.V."/>
            <person name="Debuchy R."/>
            <person name="Gladieux P."/>
            <person name="Hiltunen Thoren M."/>
            <person name="Johannesson H."/>
        </authorList>
    </citation>
    <scope>NUCLEOTIDE SEQUENCE</scope>
    <source>
        <strain evidence="3">PSN243</strain>
    </source>
</reference>
<gene>
    <name evidence="3" type="ORF">QBC34DRAFT_473532</name>
</gene>
<proteinExistence type="predicted"/>
<feature type="compositionally biased region" description="Polar residues" evidence="2">
    <location>
        <begin position="436"/>
        <end position="448"/>
    </location>
</feature>
<sequence length="528" mass="56540">MDPTEYDDFHNLSRYPDARFSMSSSAPGDSLYSSTNTRYGFQPSTASSANPRYSFQTPTELLGGNAFLSANNAGYASGSTNPGSDNPLHRLQLANDPSFSPVDTPVDSSFSPPPGNDYALSSSPPFAPTNTTTSRTGANPSSSSRRRSSRVASSPSPGPSTTLSGGITKSRPSTSGGKHNTHLREKRTLIPITDEMTPEEKAAAKQENYRLRNGDSAAKSRIRKTMAVVEGALAARGYAADVEMLMDLLGESERVMSSYGMGAAWDAVKKGVLERYGKVPEVGKGIGEVLFRRDEGVLGLLADPEEARRELEGKVVSGELVVHGLAFADAVARLVGKETGDVPTYRMVVAKQELRERIAAAAKAREEGRREVESLRERLETKLKKVQKADEEMPALRATAVRYGQEDYFSSCFGKGAGGIGDDVMDVAVVDQQNSAPAAELDSTTQAGVPTLPTPEPQGGADFKSLLPDPMATDDFSTTELQAEGWFQGTEQYQGGYNDLGDFVGWPGGDTVDPQLLQLPGDGEFRLP</sequence>
<evidence type="ECO:0000313" key="4">
    <source>
        <dbReference type="Proteomes" id="UP001321760"/>
    </source>
</evidence>
<dbReference type="EMBL" id="MU865971">
    <property type="protein sequence ID" value="KAK4444944.1"/>
    <property type="molecule type" value="Genomic_DNA"/>
</dbReference>
<feature type="region of interest" description="Disordered" evidence="2">
    <location>
        <begin position="77"/>
        <end position="187"/>
    </location>
</feature>
<feature type="region of interest" description="Disordered" evidence="2">
    <location>
        <begin position="509"/>
        <end position="528"/>
    </location>
</feature>